<sequence length="40" mass="4643">MIVCCPKMMNIIKIPMVHTMGLNHICTVMMKVFLTCFIKK</sequence>
<evidence type="ECO:0000256" key="1">
    <source>
        <dbReference type="SAM" id="Phobius"/>
    </source>
</evidence>
<name>A0AAN8T7Z6_SOLBU</name>
<accession>A0AAN8T7Z6</accession>
<organism evidence="2 3">
    <name type="scientific">Solanum bulbocastanum</name>
    <name type="common">Wild potato</name>
    <dbReference type="NCBI Taxonomy" id="147425"/>
    <lineage>
        <taxon>Eukaryota</taxon>
        <taxon>Viridiplantae</taxon>
        <taxon>Streptophyta</taxon>
        <taxon>Embryophyta</taxon>
        <taxon>Tracheophyta</taxon>
        <taxon>Spermatophyta</taxon>
        <taxon>Magnoliopsida</taxon>
        <taxon>eudicotyledons</taxon>
        <taxon>Gunneridae</taxon>
        <taxon>Pentapetalae</taxon>
        <taxon>asterids</taxon>
        <taxon>lamiids</taxon>
        <taxon>Solanales</taxon>
        <taxon>Solanaceae</taxon>
        <taxon>Solanoideae</taxon>
        <taxon>Solaneae</taxon>
        <taxon>Solanum</taxon>
    </lineage>
</organism>
<proteinExistence type="predicted"/>
<keyword evidence="1" id="KW-0472">Membrane</keyword>
<keyword evidence="1" id="KW-1133">Transmembrane helix</keyword>
<comment type="caution">
    <text evidence="2">The sequence shown here is derived from an EMBL/GenBank/DDBJ whole genome shotgun (WGS) entry which is preliminary data.</text>
</comment>
<evidence type="ECO:0000313" key="3">
    <source>
        <dbReference type="Proteomes" id="UP001371456"/>
    </source>
</evidence>
<reference evidence="2 3" key="1">
    <citation type="submission" date="2024-02" db="EMBL/GenBank/DDBJ databases">
        <title>de novo genome assembly of Solanum bulbocastanum strain 11H21.</title>
        <authorList>
            <person name="Hosaka A.J."/>
        </authorList>
    </citation>
    <scope>NUCLEOTIDE SEQUENCE [LARGE SCALE GENOMIC DNA]</scope>
    <source>
        <tissue evidence="2">Young leaves</tissue>
    </source>
</reference>
<dbReference type="AlphaFoldDB" id="A0AAN8T7Z6"/>
<dbReference type="Proteomes" id="UP001371456">
    <property type="component" value="Unassembled WGS sequence"/>
</dbReference>
<gene>
    <name evidence="2" type="ORF">RDI58_022441</name>
</gene>
<dbReference type="EMBL" id="JBANQN010000009">
    <property type="protein sequence ID" value="KAK6780257.1"/>
    <property type="molecule type" value="Genomic_DNA"/>
</dbReference>
<keyword evidence="1" id="KW-0812">Transmembrane</keyword>
<protein>
    <submittedName>
        <fullName evidence="2">Uncharacterized protein</fullName>
    </submittedName>
</protein>
<keyword evidence="3" id="KW-1185">Reference proteome</keyword>
<evidence type="ECO:0000313" key="2">
    <source>
        <dbReference type="EMBL" id="KAK6780257.1"/>
    </source>
</evidence>
<feature type="transmembrane region" description="Helical" evidence="1">
    <location>
        <begin position="20"/>
        <end position="38"/>
    </location>
</feature>